<feature type="region of interest" description="Disordered" evidence="1">
    <location>
        <begin position="269"/>
        <end position="337"/>
    </location>
</feature>
<feature type="compositionally biased region" description="Basic residues" evidence="1">
    <location>
        <begin position="283"/>
        <end position="296"/>
    </location>
</feature>
<sequence length="351" mass="41074">MPGIKYIAAGFVQDAEKLLTEFVRENSPEFSVFVHFWKKHNFAGVFLGRSSAELQQFTHEIFQLTLKFLVTADLYHQIGAIYLLYALFRNQIVEPPTRIRIVLQQYEHFLELRRLAMKERYKALHYVIGYLMEHGFDYIAHPTLVGPRNSKHNMEIEKKALQMACMLKDLKDHSMSLFESNSLEEIQELNKAYTELTKSIPFKNNVFQEENDFNMETQFKNLSRLIGAGKNDSEAYSQNEKAYDSIGSRRAQIKSNAFASKAWFRQLNPTDDDEDEGIDRFTRSRAQRKSLSRKAKLSKETEEDEESDDKVVKPKRRVKRVRLPKGKRRIGRPRKDQELEELLIEVGDIPE</sequence>
<reference evidence="2 3" key="1">
    <citation type="journal article" date="2019" name="Sci. Rep.">
        <title>Orb-weaving spider Araneus ventricosus genome elucidates the spidroin gene catalogue.</title>
        <authorList>
            <person name="Kono N."/>
            <person name="Nakamura H."/>
            <person name="Ohtoshi R."/>
            <person name="Moran D.A.P."/>
            <person name="Shinohara A."/>
            <person name="Yoshida Y."/>
            <person name="Fujiwara M."/>
            <person name="Mori M."/>
            <person name="Tomita M."/>
            <person name="Arakawa K."/>
        </authorList>
    </citation>
    <scope>NUCLEOTIDE SEQUENCE [LARGE SCALE GENOMIC DNA]</scope>
</reference>
<evidence type="ECO:0000256" key="1">
    <source>
        <dbReference type="SAM" id="MobiDB-lite"/>
    </source>
</evidence>
<feature type="compositionally biased region" description="Basic residues" evidence="1">
    <location>
        <begin position="313"/>
        <end position="332"/>
    </location>
</feature>
<dbReference type="PANTHER" id="PTHR15131:SF3">
    <property type="entry name" value="SNRNA-ACTIVATING PROTEIN COMPLEX SUBUNIT 1"/>
    <property type="match status" value="1"/>
</dbReference>
<comment type="caution">
    <text evidence="2">The sequence shown here is derived from an EMBL/GenBank/DDBJ whole genome shotgun (WGS) entry which is preliminary data.</text>
</comment>
<keyword evidence="3" id="KW-1185">Reference proteome</keyword>
<dbReference type="InterPro" id="IPR019188">
    <property type="entry name" value="SNAPC1"/>
</dbReference>
<name>A0A4Y2QMC7_ARAVE</name>
<dbReference type="GO" id="GO:0042795">
    <property type="term" value="P:snRNA transcription by RNA polymerase II"/>
    <property type="evidence" value="ECO:0007669"/>
    <property type="project" value="TreeGrafter"/>
</dbReference>
<dbReference type="GO" id="GO:0019185">
    <property type="term" value="C:snRNA-activating protein complex"/>
    <property type="evidence" value="ECO:0007669"/>
    <property type="project" value="TreeGrafter"/>
</dbReference>
<organism evidence="2 3">
    <name type="scientific">Araneus ventricosus</name>
    <name type="common">Orbweaver spider</name>
    <name type="synonym">Epeira ventricosa</name>
    <dbReference type="NCBI Taxonomy" id="182803"/>
    <lineage>
        <taxon>Eukaryota</taxon>
        <taxon>Metazoa</taxon>
        <taxon>Ecdysozoa</taxon>
        <taxon>Arthropoda</taxon>
        <taxon>Chelicerata</taxon>
        <taxon>Arachnida</taxon>
        <taxon>Araneae</taxon>
        <taxon>Araneomorphae</taxon>
        <taxon>Entelegynae</taxon>
        <taxon>Araneoidea</taxon>
        <taxon>Araneidae</taxon>
        <taxon>Araneus</taxon>
    </lineage>
</organism>
<dbReference type="OrthoDB" id="20127at2759"/>
<dbReference type="GO" id="GO:0042796">
    <property type="term" value="P:snRNA transcription by RNA polymerase III"/>
    <property type="evidence" value="ECO:0007669"/>
    <property type="project" value="TreeGrafter"/>
</dbReference>
<feature type="non-terminal residue" evidence="2">
    <location>
        <position position="351"/>
    </location>
</feature>
<evidence type="ECO:0000313" key="2">
    <source>
        <dbReference type="EMBL" id="GBN64359.1"/>
    </source>
</evidence>
<protein>
    <submittedName>
        <fullName evidence="2">snRNA-activating protein complex subunit 1</fullName>
    </submittedName>
</protein>
<dbReference type="Proteomes" id="UP000499080">
    <property type="component" value="Unassembled WGS sequence"/>
</dbReference>
<dbReference type="PANTHER" id="PTHR15131">
    <property type="entry name" value="SMALL NUCLEAR RNA ACTIVATING COMPLEX, POLYPEPTIDE 1"/>
    <property type="match status" value="1"/>
</dbReference>
<dbReference type="GO" id="GO:0043565">
    <property type="term" value="F:sequence-specific DNA binding"/>
    <property type="evidence" value="ECO:0007669"/>
    <property type="project" value="TreeGrafter"/>
</dbReference>
<gene>
    <name evidence="2" type="primary">SNAPC1</name>
    <name evidence="2" type="ORF">AVEN_116907_1</name>
</gene>
<accession>A0A4Y2QMC7</accession>
<evidence type="ECO:0000313" key="3">
    <source>
        <dbReference type="Proteomes" id="UP000499080"/>
    </source>
</evidence>
<proteinExistence type="predicted"/>
<dbReference type="Pfam" id="PF09808">
    <property type="entry name" value="SNAPC1"/>
    <property type="match status" value="1"/>
</dbReference>
<dbReference type="EMBL" id="BGPR01014241">
    <property type="protein sequence ID" value="GBN64359.1"/>
    <property type="molecule type" value="Genomic_DNA"/>
</dbReference>
<dbReference type="AlphaFoldDB" id="A0A4Y2QMC7"/>